<dbReference type="PIRSF" id="PIRSF006060">
    <property type="entry name" value="AA_transporter"/>
    <property type="match status" value="1"/>
</dbReference>
<evidence type="ECO:0000259" key="8">
    <source>
        <dbReference type="Pfam" id="PF00324"/>
    </source>
</evidence>
<feature type="transmembrane region" description="Helical" evidence="7">
    <location>
        <begin position="200"/>
        <end position="221"/>
    </location>
</feature>
<dbReference type="Proteomes" id="UP000242180">
    <property type="component" value="Unassembled WGS sequence"/>
</dbReference>
<dbReference type="FunFam" id="1.20.1740.10:FF:000001">
    <property type="entry name" value="Amino acid permease"/>
    <property type="match status" value="1"/>
</dbReference>
<reference evidence="9 10" key="1">
    <citation type="submission" date="2016-07" db="EMBL/GenBank/DDBJ databases">
        <title>Pervasive Adenine N6-methylation of Active Genes in Fungi.</title>
        <authorList>
            <consortium name="DOE Joint Genome Institute"/>
            <person name="Mondo S.J."/>
            <person name="Dannebaum R.O."/>
            <person name="Kuo R.C."/>
            <person name="Labutti K."/>
            <person name="Haridas S."/>
            <person name="Kuo A."/>
            <person name="Salamov A."/>
            <person name="Ahrendt S.R."/>
            <person name="Lipzen A."/>
            <person name="Sullivan W."/>
            <person name="Andreopoulos W.B."/>
            <person name="Clum A."/>
            <person name="Lindquist E."/>
            <person name="Daum C."/>
            <person name="Ramamoorthy G.K."/>
            <person name="Gryganskyi A."/>
            <person name="Culley D."/>
            <person name="Magnuson J.K."/>
            <person name="James T.Y."/>
            <person name="O'Malley M.A."/>
            <person name="Stajich J.E."/>
            <person name="Spatafora J.W."/>
            <person name="Visel A."/>
            <person name="Grigoriev I.V."/>
        </authorList>
    </citation>
    <scope>NUCLEOTIDE SEQUENCE [LARGE SCALE GENOMIC DNA]</scope>
    <source>
        <strain evidence="9 10">NRRL 2496</strain>
    </source>
</reference>
<dbReference type="PROSITE" id="PS00218">
    <property type="entry name" value="AMINO_ACID_PERMEASE_1"/>
    <property type="match status" value="1"/>
</dbReference>
<feature type="transmembrane region" description="Helical" evidence="7">
    <location>
        <begin position="461"/>
        <end position="481"/>
    </location>
</feature>
<feature type="transmembrane region" description="Helical" evidence="7">
    <location>
        <begin position="241"/>
        <end position="261"/>
    </location>
</feature>
<evidence type="ECO:0000256" key="7">
    <source>
        <dbReference type="SAM" id="Phobius"/>
    </source>
</evidence>
<comment type="caution">
    <text evidence="9">The sequence shown here is derived from an EMBL/GenBank/DDBJ whole genome shotgun (WGS) entry which is preliminary data.</text>
</comment>
<dbReference type="STRING" id="13706.A0A1X2HNA6"/>
<feature type="transmembrane region" description="Helical" evidence="7">
    <location>
        <begin position="61"/>
        <end position="83"/>
    </location>
</feature>
<proteinExistence type="predicted"/>
<keyword evidence="3 7" id="KW-0812">Transmembrane</keyword>
<dbReference type="Pfam" id="PF00324">
    <property type="entry name" value="AA_permease"/>
    <property type="match status" value="1"/>
</dbReference>
<dbReference type="EMBL" id="MCGN01000002">
    <property type="protein sequence ID" value="ORZ00874.1"/>
    <property type="molecule type" value="Genomic_DNA"/>
</dbReference>
<dbReference type="InterPro" id="IPR050524">
    <property type="entry name" value="APC_YAT"/>
</dbReference>
<dbReference type="PANTHER" id="PTHR43341:SF1">
    <property type="entry name" value="GENERAL AMINO-ACID PERMEASE GAP1"/>
    <property type="match status" value="1"/>
</dbReference>
<protein>
    <submittedName>
        <fullName evidence="9">Amino acid permease/ SLC12A domain-containing protein</fullName>
    </submittedName>
</protein>
<feature type="transmembrane region" description="Helical" evidence="7">
    <location>
        <begin position="333"/>
        <end position="356"/>
    </location>
</feature>
<dbReference type="PANTHER" id="PTHR43341">
    <property type="entry name" value="AMINO ACID PERMEASE"/>
    <property type="match status" value="1"/>
</dbReference>
<dbReference type="InterPro" id="IPR004840">
    <property type="entry name" value="Amino_acid_permease_CS"/>
</dbReference>
<feature type="transmembrane region" description="Helical" evidence="7">
    <location>
        <begin position="89"/>
        <end position="108"/>
    </location>
</feature>
<feature type="transmembrane region" description="Helical" evidence="7">
    <location>
        <begin position="282"/>
        <end position="303"/>
    </location>
</feature>
<dbReference type="GO" id="GO:0015171">
    <property type="term" value="F:amino acid transmembrane transporter activity"/>
    <property type="evidence" value="ECO:0007669"/>
    <property type="project" value="TreeGrafter"/>
</dbReference>
<dbReference type="Gene3D" id="1.20.1740.10">
    <property type="entry name" value="Amino acid/polyamine transporter I"/>
    <property type="match status" value="1"/>
</dbReference>
<dbReference type="InterPro" id="IPR004841">
    <property type="entry name" value="AA-permease/SLC12A_dom"/>
</dbReference>
<keyword evidence="5 7" id="KW-1133">Transmembrane helix</keyword>
<keyword evidence="10" id="KW-1185">Reference proteome</keyword>
<feature type="transmembrane region" description="Helical" evidence="7">
    <location>
        <begin position="383"/>
        <end position="402"/>
    </location>
</feature>
<dbReference type="OrthoDB" id="3900342at2759"/>
<comment type="subcellular location">
    <subcellularLocation>
        <location evidence="1">Membrane</location>
        <topology evidence="1">Multi-pass membrane protein</topology>
    </subcellularLocation>
</comment>
<gene>
    <name evidence="9" type="ORF">BCR43DRAFT_485967</name>
</gene>
<evidence type="ECO:0000256" key="3">
    <source>
        <dbReference type="ARBA" id="ARBA00022692"/>
    </source>
</evidence>
<evidence type="ECO:0000313" key="9">
    <source>
        <dbReference type="EMBL" id="ORZ00874.1"/>
    </source>
</evidence>
<feature type="domain" description="Amino acid permease/ SLC12A" evidence="8">
    <location>
        <begin position="60"/>
        <end position="515"/>
    </location>
</feature>
<sequence length="562" mass="61223">MDNGAEKHQTSSDFIHTQSNADLHVDTVKEGGDSDSVDRAMSEIEQQGQGKLKRSLKARHLAMIALGGVIGQGLFLSAGANLYHGGPAGALIAYAIIGFVVFWVAYSLGEMATYIPISGSFTIFCSRFVDEAFGRMIGFNYWACWSIIVAAELVALPMVMSFWTTAVPDAAWAAIWLVVIFILNLFGARGYGETEYWFSMIKVLAVVIFIIVGCFISGGVIGDEVFGFKYWANGGAFPHGVLGVIDSLVLASFSMQGTEIIGITAGECSNPVKQVPRAIQTVLYRIIVFYLGSVFVMGMVVPWDDPHNLNTSSNTATVSPFTLVFEKGTLASVAHIMNAVILITVLSCANSGLYVASRTMLALANDGVAHPFLRRITKRGAPVYAMCVSAIFSIVTVALSFIPGKGKALYQVLTSLSGIAGFVTWGGICLAHYRFRKAFKVQGVSLDILPFRAPWHPFGDLFDITACCVLSLITGYSYFIPPIDTDQIVGIVGNYAGLVLCALGYIIAKWWMKAKLVPLEDIDLFTGRADDLQELKEMANQKREITGPWYIQVWKRMLIVFT</sequence>
<name>A0A1X2HNA6_SYNRA</name>
<evidence type="ECO:0000256" key="4">
    <source>
        <dbReference type="ARBA" id="ARBA00022970"/>
    </source>
</evidence>
<feature type="transmembrane region" description="Helical" evidence="7">
    <location>
        <begin position="142"/>
        <end position="164"/>
    </location>
</feature>
<keyword evidence="6 7" id="KW-0472">Membrane</keyword>
<feature type="transmembrane region" description="Helical" evidence="7">
    <location>
        <begin position="487"/>
        <end position="508"/>
    </location>
</feature>
<evidence type="ECO:0000256" key="6">
    <source>
        <dbReference type="ARBA" id="ARBA00023136"/>
    </source>
</evidence>
<feature type="transmembrane region" description="Helical" evidence="7">
    <location>
        <begin position="170"/>
        <end position="188"/>
    </location>
</feature>
<keyword evidence="2" id="KW-0813">Transport</keyword>
<dbReference type="GO" id="GO:0016020">
    <property type="term" value="C:membrane"/>
    <property type="evidence" value="ECO:0007669"/>
    <property type="project" value="UniProtKB-SubCell"/>
</dbReference>
<evidence type="ECO:0000256" key="1">
    <source>
        <dbReference type="ARBA" id="ARBA00004141"/>
    </source>
</evidence>
<organism evidence="9 10">
    <name type="scientific">Syncephalastrum racemosum</name>
    <name type="common">Filamentous fungus</name>
    <dbReference type="NCBI Taxonomy" id="13706"/>
    <lineage>
        <taxon>Eukaryota</taxon>
        <taxon>Fungi</taxon>
        <taxon>Fungi incertae sedis</taxon>
        <taxon>Mucoromycota</taxon>
        <taxon>Mucoromycotina</taxon>
        <taxon>Mucoromycetes</taxon>
        <taxon>Mucorales</taxon>
        <taxon>Syncephalastraceae</taxon>
        <taxon>Syncephalastrum</taxon>
    </lineage>
</organism>
<dbReference type="FunCoup" id="A0A1X2HNA6">
    <property type="interactions" value="411"/>
</dbReference>
<dbReference type="AlphaFoldDB" id="A0A1X2HNA6"/>
<evidence type="ECO:0000256" key="2">
    <source>
        <dbReference type="ARBA" id="ARBA00022448"/>
    </source>
</evidence>
<evidence type="ECO:0000313" key="10">
    <source>
        <dbReference type="Proteomes" id="UP000242180"/>
    </source>
</evidence>
<feature type="transmembrane region" description="Helical" evidence="7">
    <location>
        <begin position="408"/>
        <end position="431"/>
    </location>
</feature>
<dbReference type="OMA" id="CLAHYRF"/>
<keyword evidence="4" id="KW-0029">Amino-acid transport</keyword>
<accession>A0A1X2HNA6</accession>
<evidence type="ECO:0000256" key="5">
    <source>
        <dbReference type="ARBA" id="ARBA00022989"/>
    </source>
</evidence>
<dbReference type="InParanoid" id="A0A1X2HNA6"/>